<dbReference type="Gene3D" id="2.30.280.10">
    <property type="entry name" value="SRA-YDG"/>
    <property type="match status" value="1"/>
</dbReference>
<comment type="caution">
    <text evidence="2">The sequence shown here is derived from an EMBL/GenBank/DDBJ whole genome shotgun (WGS) entry which is preliminary data.</text>
</comment>
<dbReference type="Gene3D" id="1.10.30.50">
    <property type="match status" value="1"/>
</dbReference>
<dbReference type="InterPro" id="IPR015947">
    <property type="entry name" value="PUA-like_sf"/>
</dbReference>
<dbReference type="Pfam" id="PF13391">
    <property type="entry name" value="HNH_2"/>
    <property type="match status" value="1"/>
</dbReference>
<dbReference type="SUPFAM" id="SSF88697">
    <property type="entry name" value="PUA domain-like"/>
    <property type="match status" value="1"/>
</dbReference>
<keyword evidence="3" id="KW-1185">Reference proteome</keyword>
<dbReference type="InterPro" id="IPR003105">
    <property type="entry name" value="SRA_YDG"/>
</dbReference>
<dbReference type="RefSeq" id="WP_381521466.1">
    <property type="nucleotide sequence ID" value="NZ_JBHULN010000004.1"/>
</dbReference>
<evidence type="ECO:0000259" key="1">
    <source>
        <dbReference type="PROSITE" id="PS51015"/>
    </source>
</evidence>
<dbReference type="CDD" id="cd00085">
    <property type="entry name" value="HNHc"/>
    <property type="match status" value="1"/>
</dbReference>
<gene>
    <name evidence="2" type="ORF">ACFSUS_08280</name>
</gene>
<feature type="domain" description="YDG" evidence="1">
    <location>
        <begin position="7"/>
        <end position="149"/>
    </location>
</feature>
<proteinExistence type="predicted"/>
<dbReference type="Proteomes" id="UP001597469">
    <property type="component" value="Unassembled WGS sequence"/>
</dbReference>
<accession>A0ABW5M2V0</accession>
<dbReference type="InterPro" id="IPR036987">
    <property type="entry name" value="SRA-YDG_sf"/>
</dbReference>
<dbReference type="PANTHER" id="PTHR14140:SF27">
    <property type="entry name" value="OS04G0289800 PROTEIN"/>
    <property type="match status" value="1"/>
</dbReference>
<dbReference type="Pfam" id="PF02182">
    <property type="entry name" value="SAD_SRA"/>
    <property type="match status" value="1"/>
</dbReference>
<dbReference type="EMBL" id="JBHULN010000004">
    <property type="protein sequence ID" value="MFD2570626.1"/>
    <property type="molecule type" value="Genomic_DNA"/>
</dbReference>
<dbReference type="PANTHER" id="PTHR14140">
    <property type="entry name" value="E3 UBIQUITIN-PROTEIN LIGASE UHRF-RELATED"/>
    <property type="match status" value="1"/>
</dbReference>
<sequence length="289" mass="32619">MAERIFGDIPGIPEGSEFENRFFLSQYGVHRPLQAGISGSQAEGADSIVLSGGYEDDEDLGDIIIYTGHGGRSLESGLQVADQQLVKQNLALALNCQRGLPVRVVRGYNHKSSFSPTQGYRYDGLFRVDSYWREKGKSGFYVWRFRLIKIETITALSVVHDDQPEYGTSKRITSTIQRVLRNTKLATYVKELYEYQCQVCQTQVMTNSGLYAEAAHIQPLGRPHDGPDVIANILCLCPNHHVMFDFGGFGIADNLSLIGLEGMLFAKPNHRLARQYLQYHREHFLLNNW</sequence>
<name>A0ABW5M2V0_9BACT</name>
<evidence type="ECO:0000313" key="2">
    <source>
        <dbReference type="EMBL" id="MFD2570626.1"/>
    </source>
</evidence>
<dbReference type="SMART" id="SM00466">
    <property type="entry name" value="SRA"/>
    <property type="match status" value="1"/>
</dbReference>
<evidence type="ECO:0000313" key="3">
    <source>
        <dbReference type="Proteomes" id="UP001597469"/>
    </source>
</evidence>
<dbReference type="PROSITE" id="PS51015">
    <property type="entry name" value="YDG"/>
    <property type="match status" value="1"/>
</dbReference>
<reference evidence="3" key="1">
    <citation type="journal article" date="2019" name="Int. J. Syst. Evol. Microbiol.">
        <title>The Global Catalogue of Microorganisms (GCM) 10K type strain sequencing project: providing services to taxonomists for standard genome sequencing and annotation.</title>
        <authorList>
            <consortium name="The Broad Institute Genomics Platform"/>
            <consortium name="The Broad Institute Genome Sequencing Center for Infectious Disease"/>
            <person name="Wu L."/>
            <person name="Ma J."/>
        </authorList>
    </citation>
    <scope>NUCLEOTIDE SEQUENCE [LARGE SCALE GENOMIC DNA]</scope>
    <source>
        <strain evidence="3">KCTC 42805</strain>
    </source>
</reference>
<organism evidence="2 3">
    <name type="scientific">Spirosoma soli</name>
    <dbReference type="NCBI Taxonomy" id="1770529"/>
    <lineage>
        <taxon>Bacteria</taxon>
        <taxon>Pseudomonadati</taxon>
        <taxon>Bacteroidota</taxon>
        <taxon>Cytophagia</taxon>
        <taxon>Cytophagales</taxon>
        <taxon>Cytophagaceae</taxon>
        <taxon>Spirosoma</taxon>
    </lineage>
</organism>
<protein>
    <submittedName>
        <fullName evidence="2">YDG/SRA domain-containing protein</fullName>
    </submittedName>
</protein>
<dbReference type="InterPro" id="IPR003615">
    <property type="entry name" value="HNH_nuc"/>
</dbReference>
<dbReference type="InterPro" id="IPR045134">
    <property type="entry name" value="UHRF1/2-like"/>
</dbReference>